<evidence type="ECO:0000256" key="1">
    <source>
        <dbReference type="SAM" id="SignalP"/>
    </source>
</evidence>
<name>A0A418Q3E6_9SPHN</name>
<organism evidence="2 3">
    <name type="scientific">Sphingomonas edaphi</name>
    <dbReference type="NCBI Taxonomy" id="2315689"/>
    <lineage>
        <taxon>Bacteria</taxon>
        <taxon>Pseudomonadati</taxon>
        <taxon>Pseudomonadota</taxon>
        <taxon>Alphaproteobacteria</taxon>
        <taxon>Sphingomonadales</taxon>
        <taxon>Sphingomonadaceae</taxon>
        <taxon>Sphingomonas</taxon>
    </lineage>
</organism>
<reference evidence="2 3" key="1">
    <citation type="submission" date="2018-09" db="EMBL/GenBank/DDBJ databases">
        <title>Sphingomonas sp. DAC4.</title>
        <authorList>
            <person name="Seo T."/>
        </authorList>
    </citation>
    <scope>NUCLEOTIDE SEQUENCE [LARGE SCALE GENOMIC DNA]</scope>
    <source>
        <strain evidence="2 3">DAC4</strain>
    </source>
</reference>
<keyword evidence="3" id="KW-1185">Reference proteome</keyword>
<feature type="chain" id="PRO_5019388890" evidence="1">
    <location>
        <begin position="22"/>
        <end position="165"/>
    </location>
</feature>
<feature type="signal peptide" evidence="1">
    <location>
        <begin position="1"/>
        <end position="21"/>
    </location>
</feature>
<accession>A0A418Q3E6</accession>
<protein>
    <submittedName>
        <fullName evidence="2">Uncharacterized protein</fullName>
    </submittedName>
</protein>
<dbReference type="EMBL" id="QXTF01000001">
    <property type="protein sequence ID" value="RIX32433.1"/>
    <property type="molecule type" value="Genomic_DNA"/>
</dbReference>
<gene>
    <name evidence="2" type="ORF">D3M59_05705</name>
</gene>
<keyword evidence="1" id="KW-0732">Signal</keyword>
<sequence length="165" mass="17130">MVAARGSTYLLLLSLAAGAQAAQQVVAARGQWAALSQGRTCEAASKALRPALKDRPQARASLSFDAGGPRRGQFSVLLSRTPRAGASVMLTVGDTPFLLMVQGDRAWSRGPAQEHAIIDAMRKSGSMRVEARSPGGGRIVDRYSLDGAPLAIDAAAACAATLANR</sequence>
<dbReference type="OrthoDB" id="7573448at2"/>
<dbReference type="RefSeq" id="WP_119532367.1">
    <property type="nucleotide sequence ID" value="NZ_QXTF01000001.1"/>
</dbReference>
<comment type="caution">
    <text evidence="2">The sequence shown here is derived from an EMBL/GenBank/DDBJ whole genome shotgun (WGS) entry which is preliminary data.</text>
</comment>
<evidence type="ECO:0000313" key="2">
    <source>
        <dbReference type="EMBL" id="RIX32433.1"/>
    </source>
</evidence>
<dbReference type="Proteomes" id="UP000285023">
    <property type="component" value="Unassembled WGS sequence"/>
</dbReference>
<proteinExistence type="predicted"/>
<evidence type="ECO:0000313" key="3">
    <source>
        <dbReference type="Proteomes" id="UP000285023"/>
    </source>
</evidence>
<dbReference type="AlphaFoldDB" id="A0A418Q3E6"/>